<name>A0A388KQV4_CHABU</name>
<dbReference type="STRING" id="69332.A0A388KQV4"/>
<dbReference type="Gramene" id="GBG72450">
    <property type="protein sequence ID" value="GBG72450"/>
    <property type="gene ID" value="CBR_g12024"/>
</dbReference>
<sequence>MEGEVRQEGTGRSPPPGPQEERNYWEDEDRIRELLALCFDDGIYPTEIDPGEMTVEGREVHFKLNTSLNDIKVKWLKERIVTVVYKDVARFLPKNIKDDLVKAFEDGWILGNEQFAENTRRGRVKVEGPSLVSYVAKSPVVARYMINEGSLVILLGSKEYKVLFKPWMTRAEFREMRRQEDENTFWVIAVQVPLDDMPFIHAQIEKAIGPIIRAYPADADPQRRPW</sequence>
<evidence type="ECO:0000256" key="1">
    <source>
        <dbReference type="SAM" id="MobiDB-lite"/>
    </source>
</evidence>
<dbReference type="EMBL" id="BFEA01000165">
    <property type="protein sequence ID" value="GBG72450.1"/>
    <property type="molecule type" value="Genomic_DNA"/>
</dbReference>
<organism evidence="2 3">
    <name type="scientific">Chara braunii</name>
    <name type="common">Braun's stonewort</name>
    <dbReference type="NCBI Taxonomy" id="69332"/>
    <lineage>
        <taxon>Eukaryota</taxon>
        <taxon>Viridiplantae</taxon>
        <taxon>Streptophyta</taxon>
        <taxon>Charophyceae</taxon>
        <taxon>Charales</taxon>
        <taxon>Characeae</taxon>
        <taxon>Chara</taxon>
    </lineage>
</organism>
<reference evidence="2 3" key="1">
    <citation type="journal article" date="2018" name="Cell">
        <title>The Chara Genome: Secondary Complexity and Implications for Plant Terrestrialization.</title>
        <authorList>
            <person name="Nishiyama T."/>
            <person name="Sakayama H."/>
            <person name="Vries J.D."/>
            <person name="Buschmann H."/>
            <person name="Saint-Marcoux D."/>
            <person name="Ullrich K.K."/>
            <person name="Haas F.B."/>
            <person name="Vanderstraeten L."/>
            <person name="Becker D."/>
            <person name="Lang D."/>
            <person name="Vosolsobe S."/>
            <person name="Rombauts S."/>
            <person name="Wilhelmsson P.K.I."/>
            <person name="Janitza P."/>
            <person name="Kern R."/>
            <person name="Heyl A."/>
            <person name="Rumpler F."/>
            <person name="Villalobos L.I.A.C."/>
            <person name="Clay J.M."/>
            <person name="Skokan R."/>
            <person name="Toyoda A."/>
            <person name="Suzuki Y."/>
            <person name="Kagoshima H."/>
            <person name="Schijlen E."/>
            <person name="Tajeshwar N."/>
            <person name="Catarino B."/>
            <person name="Hetherington A.J."/>
            <person name="Saltykova A."/>
            <person name="Bonnot C."/>
            <person name="Breuninger H."/>
            <person name="Symeonidi A."/>
            <person name="Radhakrishnan G.V."/>
            <person name="Van Nieuwerburgh F."/>
            <person name="Deforce D."/>
            <person name="Chang C."/>
            <person name="Karol K.G."/>
            <person name="Hedrich R."/>
            <person name="Ulvskov P."/>
            <person name="Glockner G."/>
            <person name="Delwiche C.F."/>
            <person name="Petrasek J."/>
            <person name="Van de Peer Y."/>
            <person name="Friml J."/>
            <person name="Beilby M."/>
            <person name="Dolan L."/>
            <person name="Kohara Y."/>
            <person name="Sugano S."/>
            <person name="Fujiyama A."/>
            <person name="Delaux P.-M."/>
            <person name="Quint M."/>
            <person name="TheiBen G."/>
            <person name="Hagemann M."/>
            <person name="Harholt J."/>
            <person name="Dunand C."/>
            <person name="Zachgo S."/>
            <person name="Langdale J."/>
            <person name="Maumus F."/>
            <person name="Straeten D.V.D."/>
            <person name="Gould S.B."/>
            <person name="Rensing S.A."/>
        </authorList>
    </citation>
    <scope>NUCLEOTIDE SEQUENCE [LARGE SCALE GENOMIC DNA]</scope>
    <source>
        <strain evidence="2 3">S276</strain>
    </source>
</reference>
<keyword evidence="3" id="KW-1185">Reference proteome</keyword>
<dbReference type="Proteomes" id="UP000265515">
    <property type="component" value="Unassembled WGS sequence"/>
</dbReference>
<feature type="region of interest" description="Disordered" evidence="1">
    <location>
        <begin position="1"/>
        <end position="23"/>
    </location>
</feature>
<accession>A0A388KQV4</accession>
<evidence type="ECO:0000313" key="2">
    <source>
        <dbReference type="EMBL" id="GBG72450.1"/>
    </source>
</evidence>
<dbReference type="AlphaFoldDB" id="A0A388KQV4"/>
<gene>
    <name evidence="2" type="ORF">CBR_g12024</name>
</gene>
<protein>
    <submittedName>
        <fullName evidence="2">Uncharacterized protein</fullName>
    </submittedName>
</protein>
<comment type="caution">
    <text evidence="2">The sequence shown here is derived from an EMBL/GenBank/DDBJ whole genome shotgun (WGS) entry which is preliminary data.</text>
</comment>
<proteinExistence type="predicted"/>
<evidence type="ECO:0000313" key="3">
    <source>
        <dbReference type="Proteomes" id="UP000265515"/>
    </source>
</evidence>